<dbReference type="InterPro" id="IPR012340">
    <property type="entry name" value="NA-bd_OB-fold"/>
</dbReference>
<evidence type="ECO:0000256" key="3">
    <source>
        <dbReference type="ARBA" id="ARBA00022598"/>
    </source>
</evidence>
<dbReference type="Pfam" id="PF04679">
    <property type="entry name" value="DNA_ligase_A_C"/>
    <property type="match status" value="1"/>
</dbReference>
<gene>
    <name evidence="6" type="primary">ligD</name>
    <name evidence="6" type="ORF">H0A61_01694</name>
</gene>
<evidence type="ECO:0000259" key="5">
    <source>
        <dbReference type="PROSITE" id="PS50160"/>
    </source>
</evidence>
<dbReference type="SUPFAM" id="SSF50249">
    <property type="entry name" value="Nucleic acid-binding proteins"/>
    <property type="match status" value="1"/>
</dbReference>
<dbReference type="EMBL" id="CP059066">
    <property type="protein sequence ID" value="QSQ09333.1"/>
    <property type="molecule type" value="Genomic_DNA"/>
</dbReference>
<dbReference type="InterPro" id="IPR014146">
    <property type="entry name" value="LigD_ligase_dom"/>
</dbReference>
<dbReference type="Gene3D" id="3.30.1490.70">
    <property type="match status" value="1"/>
</dbReference>
<proteinExistence type="inferred from homology"/>
<reference evidence="6" key="1">
    <citation type="submission" date="2020-07" db="EMBL/GenBank/DDBJ databases">
        <title>Koleobacter methoxysyntrophicus gen. nov., sp. nov., a novel anaerobic bacterium isolated from deep subsurface oil field and proposal of Koleobacterales ord. nov. in the phylum Firmicutes.</title>
        <authorList>
            <person name="Sakamoto S."/>
            <person name="Tamaki H."/>
        </authorList>
    </citation>
    <scope>NUCLEOTIDE SEQUENCE</scope>
    <source>
        <strain evidence="6">NRmbB1</strain>
    </source>
</reference>
<keyword evidence="3" id="KW-0436">Ligase</keyword>
<evidence type="ECO:0000313" key="6">
    <source>
        <dbReference type="EMBL" id="QSQ09333.1"/>
    </source>
</evidence>
<dbReference type="EC" id="6.5.1.1" evidence="2"/>
<dbReference type="Gene3D" id="3.30.470.30">
    <property type="entry name" value="DNA ligase/mRNA capping enzyme"/>
    <property type="match status" value="1"/>
</dbReference>
<feature type="domain" description="ATP-dependent DNA ligase family profile" evidence="5">
    <location>
        <begin position="104"/>
        <end position="236"/>
    </location>
</feature>
<dbReference type="Gene3D" id="2.40.50.140">
    <property type="entry name" value="Nucleic acid-binding proteins"/>
    <property type="match status" value="1"/>
</dbReference>
<dbReference type="GO" id="GO:0006281">
    <property type="term" value="P:DNA repair"/>
    <property type="evidence" value="ECO:0007669"/>
    <property type="project" value="InterPro"/>
</dbReference>
<dbReference type="InterPro" id="IPR012310">
    <property type="entry name" value="DNA_ligase_ATP-dep_cent"/>
</dbReference>
<organism evidence="6 7">
    <name type="scientific">Koleobacter methoxysyntrophicus</name>
    <dbReference type="NCBI Taxonomy" id="2751313"/>
    <lineage>
        <taxon>Bacteria</taxon>
        <taxon>Bacillati</taxon>
        <taxon>Bacillota</taxon>
        <taxon>Clostridia</taxon>
        <taxon>Koleobacterales</taxon>
        <taxon>Koleobacteraceae</taxon>
        <taxon>Koleobacter</taxon>
    </lineage>
</organism>
<name>A0A8A0RM64_9FIRM</name>
<dbReference type="GO" id="GO:0005524">
    <property type="term" value="F:ATP binding"/>
    <property type="evidence" value="ECO:0007669"/>
    <property type="project" value="InterPro"/>
</dbReference>
<dbReference type="CDD" id="cd07906">
    <property type="entry name" value="Adenylation_DNA_ligase_LigD_LigC"/>
    <property type="match status" value="1"/>
</dbReference>
<dbReference type="CDD" id="cd07971">
    <property type="entry name" value="OBF_DNA_ligase_LigD"/>
    <property type="match status" value="1"/>
</dbReference>
<evidence type="ECO:0000256" key="1">
    <source>
        <dbReference type="ARBA" id="ARBA00007572"/>
    </source>
</evidence>
<dbReference type="PANTHER" id="PTHR45674:SF4">
    <property type="entry name" value="DNA LIGASE 1"/>
    <property type="match status" value="1"/>
</dbReference>
<dbReference type="SUPFAM" id="SSF56091">
    <property type="entry name" value="DNA ligase/mRNA capping enzyme, catalytic domain"/>
    <property type="match status" value="1"/>
</dbReference>
<dbReference type="NCBIfam" id="TIGR02779">
    <property type="entry name" value="NHEJ_ligase_lig"/>
    <property type="match status" value="1"/>
</dbReference>
<protein>
    <recommendedName>
        <fullName evidence="2">DNA ligase (ATP)</fullName>
        <ecNumber evidence="2">6.5.1.1</ecNumber>
    </recommendedName>
</protein>
<evidence type="ECO:0000313" key="7">
    <source>
        <dbReference type="Proteomes" id="UP000662904"/>
    </source>
</evidence>
<dbReference type="InterPro" id="IPR050191">
    <property type="entry name" value="ATP-dep_DNA_ligase"/>
</dbReference>
<dbReference type="InterPro" id="IPR012309">
    <property type="entry name" value="DNA_ligase_ATP-dep_C"/>
</dbReference>
<accession>A0A8A0RM64</accession>
<comment type="catalytic activity">
    <reaction evidence="4">
        <text>ATP + (deoxyribonucleotide)n-3'-hydroxyl + 5'-phospho-(deoxyribonucleotide)m = (deoxyribonucleotide)n+m + AMP + diphosphate.</text>
        <dbReference type="EC" id="6.5.1.1"/>
    </reaction>
</comment>
<evidence type="ECO:0000256" key="2">
    <source>
        <dbReference type="ARBA" id="ARBA00012727"/>
    </source>
</evidence>
<dbReference type="Pfam" id="PF01068">
    <property type="entry name" value="DNA_ligase_A_M"/>
    <property type="match status" value="1"/>
</dbReference>
<dbReference type="Proteomes" id="UP000662904">
    <property type="component" value="Chromosome"/>
</dbReference>
<keyword evidence="7" id="KW-1185">Reference proteome</keyword>
<dbReference type="KEGG" id="kme:H0A61_01694"/>
<dbReference type="PROSITE" id="PS50160">
    <property type="entry name" value="DNA_LIGASE_A3"/>
    <property type="match status" value="1"/>
</dbReference>
<dbReference type="AlphaFoldDB" id="A0A8A0RM64"/>
<comment type="similarity">
    <text evidence="1">Belongs to the ATP-dependent DNA ligase family.</text>
</comment>
<sequence>MLDMWIQPMEPVPHPRPFDSEDYIFQVKWDGVRILAFIGERIRLQSKKLKDKTEKYPELHQLKDLIKAREAILDGEVVVIHKGKPSFPEVIRRDFSSDMGKIKSLTAAIPVDYIIFDILYLNGMDLTGMPLYRRQEILAEVLIEKGPVHIIENFDKGKDLFNAVSEQGLEGIVAKIKDSPYLFGKSNYWKKVKCRRSQLCVAGGYVLKDGRPMSILLGAFREDRLLYIGRVSAGMKEKDFAILRDFTTDLIIPEPPFLNPPHIKGETYVWLKPLLTVKVEYAEWTEDMKLRAPSLKGFCCIDPRQCSI</sequence>
<dbReference type="GO" id="GO:0006310">
    <property type="term" value="P:DNA recombination"/>
    <property type="evidence" value="ECO:0007669"/>
    <property type="project" value="InterPro"/>
</dbReference>
<evidence type="ECO:0000256" key="4">
    <source>
        <dbReference type="ARBA" id="ARBA00034003"/>
    </source>
</evidence>
<dbReference type="PANTHER" id="PTHR45674">
    <property type="entry name" value="DNA LIGASE 1/3 FAMILY MEMBER"/>
    <property type="match status" value="1"/>
</dbReference>
<dbReference type="GO" id="GO:0003910">
    <property type="term" value="F:DNA ligase (ATP) activity"/>
    <property type="evidence" value="ECO:0007669"/>
    <property type="project" value="UniProtKB-EC"/>
</dbReference>